<dbReference type="Proteomes" id="UP001152795">
    <property type="component" value="Unassembled WGS sequence"/>
</dbReference>
<organism evidence="2 3">
    <name type="scientific">Paramuricea clavata</name>
    <name type="common">Red gorgonian</name>
    <name type="synonym">Violescent sea-whip</name>
    <dbReference type="NCBI Taxonomy" id="317549"/>
    <lineage>
        <taxon>Eukaryota</taxon>
        <taxon>Metazoa</taxon>
        <taxon>Cnidaria</taxon>
        <taxon>Anthozoa</taxon>
        <taxon>Octocorallia</taxon>
        <taxon>Malacalcyonacea</taxon>
        <taxon>Plexauridae</taxon>
        <taxon>Paramuricea</taxon>
    </lineage>
</organism>
<name>A0A7D9LIL3_PARCT</name>
<accession>A0A7D9LIL3</accession>
<protein>
    <submittedName>
        <fullName evidence="2">Uncharacterized protein</fullName>
    </submittedName>
</protein>
<dbReference type="EMBL" id="CACRXK020019235">
    <property type="protein sequence ID" value="CAB4033426.1"/>
    <property type="molecule type" value="Genomic_DNA"/>
</dbReference>
<dbReference type="AlphaFoldDB" id="A0A7D9LIL3"/>
<evidence type="ECO:0000313" key="3">
    <source>
        <dbReference type="Proteomes" id="UP001152795"/>
    </source>
</evidence>
<feature type="region of interest" description="Disordered" evidence="1">
    <location>
        <begin position="33"/>
        <end position="85"/>
    </location>
</feature>
<evidence type="ECO:0000256" key="1">
    <source>
        <dbReference type="SAM" id="MobiDB-lite"/>
    </source>
</evidence>
<proteinExistence type="predicted"/>
<sequence length="85" mass="8978">MYADGPHLTYASNDIDDIDHHFNEDLAKVRGNTTTPFAVTPPTITTPEGNTKTPSPTTSLNPTVRTPGGNTTTLSPVPLSTLTGK</sequence>
<evidence type="ECO:0000313" key="2">
    <source>
        <dbReference type="EMBL" id="CAB4033426.1"/>
    </source>
</evidence>
<feature type="compositionally biased region" description="Polar residues" evidence="1">
    <location>
        <begin position="33"/>
        <end position="70"/>
    </location>
</feature>
<comment type="caution">
    <text evidence="2">The sequence shown here is derived from an EMBL/GenBank/DDBJ whole genome shotgun (WGS) entry which is preliminary data.</text>
</comment>
<feature type="compositionally biased region" description="Low complexity" evidence="1">
    <location>
        <begin position="71"/>
        <end position="85"/>
    </location>
</feature>
<keyword evidence="3" id="KW-1185">Reference proteome</keyword>
<reference evidence="2" key="1">
    <citation type="submission" date="2020-04" db="EMBL/GenBank/DDBJ databases">
        <authorList>
            <person name="Alioto T."/>
            <person name="Alioto T."/>
            <person name="Gomez Garrido J."/>
        </authorList>
    </citation>
    <scope>NUCLEOTIDE SEQUENCE</scope>
    <source>
        <strain evidence="2">A484AB</strain>
    </source>
</reference>
<gene>
    <name evidence="2" type="ORF">PACLA_8A083728</name>
</gene>